<dbReference type="PANTHER" id="PTHR34220:SF9">
    <property type="entry name" value="SIGNAL TRANSDUCTION HISTIDINE KINASE INTERNAL REGION DOMAIN-CONTAINING PROTEIN"/>
    <property type="match status" value="1"/>
</dbReference>
<feature type="compositionally biased region" description="Pro residues" evidence="1">
    <location>
        <begin position="421"/>
        <end position="430"/>
    </location>
</feature>
<dbReference type="InterPro" id="IPR050640">
    <property type="entry name" value="Bact_2-comp_sensor_kinase"/>
</dbReference>
<feature type="transmembrane region" description="Helical" evidence="2">
    <location>
        <begin position="153"/>
        <end position="174"/>
    </location>
</feature>
<feature type="transmembrane region" description="Helical" evidence="2">
    <location>
        <begin position="51"/>
        <end position="68"/>
    </location>
</feature>
<dbReference type="EMBL" id="BDCO01000002">
    <property type="protein sequence ID" value="GAT32529.1"/>
    <property type="molecule type" value="Genomic_DNA"/>
</dbReference>
<keyword evidence="2" id="KW-1133">Transmembrane helix</keyword>
<feature type="region of interest" description="Disordered" evidence="1">
    <location>
        <begin position="383"/>
        <end position="436"/>
    </location>
</feature>
<name>A0A146G3Y0_TERSA</name>
<dbReference type="OrthoDB" id="2514702at2"/>
<keyword evidence="4" id="KW-0808">Transferase</keyword>
<evidence type="ECO:0000256" key="1">
    <source>
        <dbReference type="SAM" id="MobiDB-lite"/>
    </source>
</evidence>
<protein>
    <submittedName>
        <fullName evidence="4">Histidine kinase</fullName>
    </submittedName>
</protein>
<keyword evidence="4" id="KW-0418">Kinase</keyword>
<dbReference type="PANTHER" id="PTHR34220">
    <property type="entry name" value="SENSOR HISTIDINE KINASE YPDA"/>
    <property type="match status" value="1"/>
</dbReference>
<dbReference type="SUPFAM" id="SSF55874">
    <property type="entry name" value="ATPase domain of HSP90 chaperone/DNA topoisomerase II/histidine kinase"/>
    <property type="match status" value="1"/>
</dbReference>
<feature type="transmembrane region" description="Helical" evidence="2">
    <location>
        <begin position="74"/>
        <end position="92"/>
    </location>
</feature>
<gene>
    <name evidence="4" type="ORF">TSACC_2928</name>
</gene>
<evidence type="ECO:0000256" key="2">
    <source>
        <dbReference type="SAM" id="Phobius"/>
    </source>
</evidence>
<evidence type="ECO:0000313" key="4">
    <source>
        <dbReference type="EMBL" id="GAT32529.1"/>
    </source>
</evidence>
<accession>A0A146G3Y0</accession>
<comment type="caution">
    <text evidence="4">The sequence shown here is derived from an EMBL/GenBank/DDBJ whole genome shotgun (WGS) entry which is preliminary data.</text>
</comment>
<evidence type="ECO:0000313" key="5">
    <source>
        <dbReference type="Proteomes" id="UP000076023"/>
    </source>
</evidence>
<dbReference type="Proteomes" id="UP000076023">
    <property type="component" value="Unassembled WGS sequence"/>
</dbReference>
<evidence type="ECO:0000259" key="3">
    <source>
        <dbReference type="Pfam" id="PF06580"/>
    </source>
</evidence>
<feature type="domain" description="Signal transduction histidine kinase internal region" evidence="3">
    <location>
        <begin position="194"/>
        <end position="269"/>
    </location>
</feature>
<dbReference type="Gene3D" id="3.30.565.10">
    <property type="entry name" value="Histidine kinase-like ATPase, C-terminal domain"/>
    <property type="match status" value="1"/>
</dbReference>
<proteinExistence type="predicted"/>
<keyword evidence="2" id="KW-0472">Membrane</keyword>
<sequence length="436" mass="47253">MIFGTRPTEYFVGGEHLGAFFLTRDGYGVGVKLGVSFDPDRRDGLFWRLQVFGWGLTLIISVAMTSYLSLEDGLVLSLFRTAFGVGVSTYLLRPLYRGLRASGPVITPVRLFTIVAICLALGVADTITTLALADVLGVSRVMDALREVFSVSLLMRAALYAFWSILYFGILSLLDARQEQLRAIRTEAALRAGELQLLRSQVKLHFLFDSISSVLAASDDPPAVRRLTLALTDYLRFALQRRADFEPLGVELAALESYLRVEKARLEEALEYMVEVDPGAGDVLVPVSLIPPLLENAVRYGLLAPMRPLRVEIGAVVEGDTLVLSVVNSGYWVEPAESTSPGSSLANLRRRLELLYGDRASLTLTPGETSVAARISLPVVPPSTTAVPAGSVTSRSGSRSGHRAGTMPCRASPPTNLSRPSSPPFSPGCPPSSRWQ</sequence>
<organism evidence="4 5">
    <name type="scientific">Terrimicrobium sacchariphilum</name>
    <dbReference type="NCBI Taxonomy" id="690879"/>
    <lineage>
        <taxon>Bacteria</taxon>
        <taxon>Pseudomonadati</taxon>
        <taxon>Verrucomicrobiota</taxon>
        <taxon>Terrimicrobiia</taxon>
        <taxon>Terrimicrobiales</taxon>
        <taxon>Terrimicrobiaceae</taxon>
        <taxon>Terrimicrobium</taxon>
    </lineage>
</organism>
<feature type="transmembrane region" description="Helical" evidence="2">
    <location>
        <begin position="112"/>
        <end position="133"/>
    </location>
</feature>
<dbReference type="GO" id="GO:0016020">
    <property type="term" value="C:membrane"/>
    <property type="evidence" value="ECO:0007669"/>
    <property type="project" value="InterPro"/>
</dbReference>
<dbReference type="STRING" id="690879.TSACC_2928"/>
<dbReference type="InterPro" id="IPR010559">
    <property type="entry name" value="Sig_transdc_His_kin_internal"/>
</dbReference>
<keyword evidence="2" id="KW-0812">Transmembrane</keyword>
<keyword evidence="5" id="KW-1185">Reference proteome</keyword>
<dbReference type="GO" id="GO:0000155">
    <property type="term" value="F:phosphorelay sensor kinase activity"/>
    <property type="evidence" value="ECO:0007669"/>
    <property type="project" value="InterPro"/>
</dbReference>
<feature type="compositionally biased region" description="Low complexity" evidence="1">
    <location>
        <begin position="383"/>
        <end position="399"/>
    </location>
</feature>
<dbReference type="AlphaFoldDB" id="A0A146G3Y0"/>
<dbReference type="InterPro" id="IPR036890">
    <property type="entry name" value="HATPase_C_sf"/>
</dbReference>
<dbReference type="Pfam" id="PF06580">
    <property type="entry name" value="His_kinase"/>
    <property type="match status" value="1"/>
</dbReference>
<dbReference type="InParanoid" id="A0A146G3Y0"/>
<dbReference type="FunCoup" id="A0A146G3Y0">
    <property type="interactions" value="108"/>
</dbReference>
<reference evidence="5" key="1">
    <citation type="journal article" date="2017" name="Genome Announc.">
        <title>Draft Genome Sequence of Terrimicrobium sacchariphilum NM-5T, a Facultative Anaerobic Soil Bacterium of the Class Spartobacteria.</title>
        <authorList>
            <person name="Qiu Y.L."/>
            <person name="Tourlousse D.M."/>
            <person name="Matsuura N."/>
            <person name="Ohashi A."/>
            <person name="Sekiguchi Y."/>
        </authorList>
    </citation>
    <scope>NUCLEOTIDE SEQUENCE [LARGE SCALE GENOMIC DNA]</scope>
    <source>
        <strain evidence="5">NM-5</strain>
    </source>
</reference>